<dbReference type="InterPro" id="IPR036291">
    <property type="entry name" value="NAD(P)-bd_dom_sf"/>
</dbReference>
<dbReference type="InterPro" id="IPR013154">
    <property type="entry name" value="ADH-like_N"/>
</dbReference>
<dbReference type="Pfam" id="PF08240">
    <property type="entry name" value="ADH_N"/>
    <property type="match status" value="1"/>
</dbReference>
<dbReference type="InterPro" id="IPR013149">
    <property type="entry name" value="ADH-like_C"/>
</dbReference>
<gene>
    <name evidence="2" type="ORF">C447_14316</name>
</gene>
<dbReference type="Proteomes" id="UP000011566">
    <property type="component" value="Unassembled WGS sequence"/>
</dbReference>
<dbReference type="GO" id="GO:0030554">
    <property type="term" value="F:adenyl nucleotide binding"/>
    <property type="evidence" value="ECO:0007669"/>
    <property type="project" value="UniProtKB-ARBA"/>
</dbReference>
<dbReference type="CDD" id="cd08276">
    <property type="entry name" value="MDR7"/>
    <property type="match status" value="1"/>
</dbReference>
<dbReference type="SUPFAM" id="SSF50129">
    <property type="entry name" value="GroES-like"/>
    <property type="match status" value="1"/>
</dbReference>
<accession>M0LSL7</accession>
<dbReference type="PANTHER" id="PTHR45033">
    <property type="match status" value="1"/>
</dbReference>
<dbReference type="EMBL" id="AOMB01000041">
    <property type="protein sequence ID" value="EMA36441.1"/>
    <property type="molecule type" value="Genomic_DNA"/>
</dbReference>
<dbReference type="GO" id="GO:0043168">
    <property type="term" value="F:anion binding"/>
    <property type="evidence" value="ECO:0007669"/>
    <property type="project" value="UniProtKB-ARBA"/>
</dbReference>
<evidence type="ECO:0000313" key="3">
    <source>
        <dbReference type="Proteomes" id="UP000011566"/>
    </source>
</evidence>
<comment type="caution">
    <text evidence="2">The sequence shown here is derived from an EMBL/GenBank/DDBJ whole genome shotgun (WGS) entry which is preliminary data.</text>
</comment>
<proteinExistence type="predicted"/>
<dbReference type="InterPro" id="IPR052711">
    <property type="entry name" value="Zinc_ADH-like"/>
</dbReference>
<dbReference type="SUPFAM" id="SSF51735">
    <property type="entry name" value="NAD(P)-binding Rossmann-fold domains"/>
    <property type="match status" value="1"/>
</dbReference>
<dbReference type="Pfam" id="PF00107">
    <property type="entry name" value="ADH_zinc_N"/>
    <property type="match status" value="1"/>
</dbReference>
<dbReference type="PANTHER" id="PTHR45033:SF2">
    <property type="entry name" value="ZINC-TYPE ALCOHOL DEHYDROGENASE-LIKE PROTEIN C1773.06C"/>
    <property type="match status" value="1"/>
</dbReference>
<dbReference type="AlphaFoldDB" id="M0LSL7"/>
<organism evidence="2 3">
    <name type="scientific">Halococcus hamelinensis 100A6</name>
    <dbReference type="NCBI Taxonomy" id="1132509"/>
    <lineage>
        <taxon>Archaea</taxon>
        <taxon>Methanobacteriati</taxon>
        <taxon>Methanobacteriota</taxon>
        <taxon>Stenosarchaea group</taxon>
        <taxon>Halobacteria</taxon>
        <taxon>Halobacteriales</taxon>
        <taxon>Halococcaceae</taxon>
        <taxon>Halococcus</taxon>
    </lineage>
</organism>
<dbReference type="InterPro" id="IPR020843">
    <property type="entry name" value="ER"/>
</dbReference>
<sequence length="365" mass="39140">MVAVFPRRRPPRSDAFPIADRIRRSMDAYEVRETDPDYEGVTRTERDRPTPADDEVLIRLRAASLNYRDLAIANSELAYPGASLPVVPLSDGAGDVVEVGAAVERLAEGDRVATPFAPNWVDGPGTDEKLATSTGGNVDGALTQYATFPAESVPRLPDHLSYEEGATLSCAGLTAWRALVEDGGLSADETVLALGTGGVSTFALQFAEMHGARSVVTSSSDEKLDRARELGAWETINYEETPDWHETVMERTDGEGVDHVVEVGGQGTLERSLGAAGINGHVHLIGVLTGQQGEIDPSPVLGKAVTLEGVFGVGSRAMFDRMNRALDTTGTTPVVDRVFEFDAAREAYRYLESGDHQGKVVVDIE</sequence>
<dbReference type="OrthoDB" id="73567at2157"/>
<dbReference type="PATRIC" id="fig|1132509.6.peg.3341"/>
<dbReference type="GO" id="GO:0044281">
    <property type="term" value="P:small molecule metabolic process"/>
    <property type="evidence" value="ECO:0007669"/>
    <property type="project" value="UniProtKB-ARBA"/>
</dbReference>
<evidence type="ECO:0000313" key="2">
    <source>
        <dbReference type="EMBL" id="EMA36441.1"/>
    </source>
</evidence>
<dbReference type="Gene3D" id="3.40.50.720">
    <property type="entry name" value="NAD(P)-binding Rossmann-like Domain"/>
    <property type="match status" value="1"/>
</dbReference>
<evidence type="ECO:0000259" key="1">
    <source>
        <dbReference type="SMART" id="SM00829"/>
    </source>
</evidence>
<name>M0LSL7_9EURY</name>
<dbReference type="SMART" id="SM00829">
    <property type="entry name" value="PKS_ER"/>
    <property type="match status" value="1"/>
</dbReference>
<reference evidence="2 3" key="1">
    <citation type="journal article" date="2014" name="PLoS Genet.">
        <title>Phylogenetically driven sequencing of extremely halophilic archaea reveals strategies for static and dynamic osmo-response.</title>
        <authorList>
            <person name="Becker E.A."/>
            <person name="Seitzer P.M."/>
            <person name="Tritt A."/>
            <person name="Larsen D."/>
            <person name="Krusor M."/>
            <person name="Yao A.I."/>
            <person name="Wu D."/>
            <person name="Madern D."/>
            <person name="Eisen J.A."/>
            <person name="Darling A.E."/>
            <person name="Facciotti M.T."/>
        </authorList>
    </citation>
    <scope>NUCLEOTIDE SEQUENCE [LARGE SCALE GENOMIC DNA]</scope>
    <source>
        <strain evidence="2 3">100A6</strain>
    </source>
</reference>
<dbReference type="GO" id="GO:0016616">
    <property type="term" value="F:oxidoreductase activity, acting on the CH-OH group of donors, NAD or NADP as acceptor"/>
    <property type="evidence" value="ECO:0007669"/>
    <property type="project" value="UniProtKB-ARBA"/>
</dbReference>
<protein>
    <submittedName>
        <fullName evidence="2">Alcohol dehydrogenase</fullName>
    </submittedName>
</protein>
<feature type="domain" description="Enoyl reductase (ER)" evidence="1">
    <location>
        <begin position="40"/>
        <end position="362"/>
    </location>
</feature>
<dbReference type="Gene3D" id="3.90.180.10">
    <property type="entry name" value="Medium-chain alcohol dehydrogenases, catalytic domain"/>
    <property type="match status" value="1"/>
</dbReference>
<dbReference type="eggNOG" id="arCOG01458">
    <property type="taxonomic scope" value="Archaea"/>
</dbReference>
<keyword evidence="3" id="KW-1185">Reference proteome</keyword>
<dbReference type="InterPro" id="IPR011032">
    <property type="entry name" value="GroES-like_sf"/>
</dbReference>